<dbReference type="Proteomes" id="UP000580474">
    <property type="component" value="Unassembled WGS sequence"/>
</dbReference>
<dbReference type="EMBL" id="JACHIV010000001">
    <property type="protein sequence ID" value="MBB5071266.1"/>
    <property type="molecule type" value="Genomic_DNA"/>
</dbReference>
<dbReference type="FunFam" id="3.30.830.10:FF:000008">
    <property type="entry name" value="Mitochondrial-processing peptidase subunit beta"/>
    <property type="match status" value="1"/>
</dbReference>
<sequence>MKQNQTRAGHLQRPGTTRVLGRSGAESVRRTVLPGGLRVVTEEVPGVRSASVGIWVGVGSRDETRPQAGAAHYLEHLLFKGTARRTAVDIAQEIDAVGGELNAFTSKEHTCYYAHVLDEDLPLAVDMLCDVVFDAVNAAADVDVERSVVLEEIAMRDDDPEDLLHELFSAAVLGDHPLGRSVLGTEESITEMSRSRVHGFYRRSYAPPKMVIAVAGNVEHTKVLRLLRKAIGDRLGGEAAPAPPRTGRTRLPKQQALVLEHDDTEQAHLLLGCRALNRHDDRRFVLGVLNAALGGGMSSRLFQEIREQRGLAYSVYSAATAYADAGTFSVYAGCQPDRLGEVAAVIRDVLESVAADGLSEDEVARGRGQLRGGLVLGLEDTASRMSRIGKSELNYGRHLSVEDTLARIEAVTADDVAELARDLLRRPLTTVVVGPYENVDELPDSITRPDQTRKAARS</sequence>
<dbReference type="Gene3D" id="3.30.830.10">
    <property type="entry name" value="Metalloenzyme, LuxS/M16 peptidase-like"/>
    <property type="match status" value="2"/>
</dbReference>
<reference evidence="6 7" key="1">
    <citation type="submission" date="2020-08" db="EMBL/GenBank/DDBJ databases">
        <title>Sequencing the genomes of 1000 actinobacteria strains.</title>
        <authorList>
            <person name="Klenk H.-P."/>
        </authorList>
    </citation>
    <scope>NUCLEOTIDE SEQUENCE [LARGE SCALE GENOMIC DNA]</scope>
    <source>
        <strain evidence="6 7">DSM 45582</strain>
    </source>
</reference>
<gene>
    <name evidence="6" type="ORF">BJ969_004354</name>
</gene>
<dbReference type="InterPro" id="IPR011249">
    <property type="entry name" value="Metalloenz_LuxS/M16"/>
</dbReference>
<dbReference type="PANTHER" id="PTHR11851:SF49">
    <property type="entry name" value="MITOCHONDRIAL-PROCESSING PEPTIDASE SUBUNIT ALPHA"/>
    <property type="match status" value="1"/>
</dbReference>
<name>A0A840NFR0_9PSEU</name>
<dbReference type="Pfam" id="PF00675">
    <property type="entry name" value="Peptidase_M16"/>
    <property type="match status" value="1"/>
</dbReference>
<dbReference type="PANTHER" id="PTHR11851">
    <property type="entry name" value="METALLOPROTEASE"/>
    <property type="match status" value="1"/>
</dbReference>
<feature type="domain" description="Peptidase M16 N-terminal" evidence="4">
    <location>
        <begin position="38"/>
        <end position="185"/>
    </location>
</feature>
<evidence type="ECO:0000259" key="4">
    <source>
        <dbReference type="Pfam" id="PF00675"/>
    </source>
</evidence>
<evidence type="ECO:0000313" key="7">
    <source>
        <dbReference type="Proteomes" id="UP000580474"/>
    </source>
</evidence>
<dbReference type="InterPro" id="IPR050361">
    <property type="entry name" value="MPP/UQCRC_Complex"/>
</dbReference>
<feature type="domain" description="Peptidase M16 C-terminal" evidence="5">
    <location>
        <begin position="192"/>
        <end position="370"/>
    </location>
</feature>
<dbReference type="InterPro" id="IPR011765">
    <property type="entry name" value="Pept_M16_N"/>
</dbReference>
<dbReference type="GO" id="GO:0046872">
    <property type="term" value="F:metal ion binding"/>
    <property type="evidence" value="ECO:0007669"/>
    <property type="project" value="InterPro"/>
</dbReference>
<dbReference type="RefSeq" id="WP_184481470.1">
    <property type="nucleotide sequence ID" value="NZ_JACHIV010000001.1"/>
</dbReference>
<evidence type="ECO:0000256" key="3">
    <source>
        <dbReference type="SAM" id="MobiDB-lite"/>
    </source>
</evidence>
<evidence type="ECO:0000256" key="1">
    <source>
        <dbReference type="ARBA" id="ARBA00007261"/>
    </source>
</evidence>
<dbReference type="GO" id="GO:0006508">
    <property type="term" value="P:proteolysis"/>
    <property type="evidence" value="ECO:0007669"/>
    <property type="project" value="InterPro"/>
</dbReference>
<dbReference type="PROSITE" id="PS00143">
    <property type="entry name" value="INSULINASE"/>
    <property type="match status" value="1"/>
</dbReference>
<dbReference type="InterPro" id="IPR001431">
    <property type="entry name" value="Pept_M16_Zn_BS"/>
</dbReference>
<dbReference type="InterPro" id="IPR007863">
    <property type="entry name" value="Peptidase_M16_C"/>
</dbReference>
<accession>A0A840NFR0</accession>
<feature type="region of interest" description="Disordered" evidence="3">
    <location>
        <begin position="1"/>
        <end position="25"/>
    </location>
</feature>
<organism evidence="6 7">
    <name type="scientific">Saccharopolyspora gloriosae</name>
    <dbReference type="NCBI Taxonomy" id="455344"/>
    <lineage>
        <taxon>Bacteria</taxon>
        <taxon>Bacillati</taxon>
        <taxon>Actinomycetota</taxon>
        <taxon>Actinomycetes</taxon>
        <taxon>Pseudonocardiales</taxon>
        <taxon>Pseudonocardiaceae</taxon>
        <taxon>Saccharopolyspora</taxon>
    </lineage>
</organism>
<comment type="similarity">
    <text evidence="1 2">Belongs to the peptidase M16 family.</text>
</comment>
<keyword evidence="7" id="KW-1185">Reference proteome</keyword>
<proteinExistence type="inferred from homology"/>
<protein>
    <submittedName>
        <fullName evidence="6">Putative Zn-dependent peptidase</fullName>
    </submittedName>
</protein>
<evidence type="ECO:0000256" key="2">
    <source>
        <dbReference type="RuleBase" id="RU004447"/>
    </source>
</evidence>
<dbReference type="GO" id="GO:0004222">
    <property type="term" value="F:metalloendopeptidase activity"/>
    <property type="evidence" value="ECO:0007669"/>
    <property type="project" value="InterPro"/>
</dbReference>
<dbReference type="AlphaFoldDB" id="A0A840NFR0"/>
<dbReference type="SUPFAM" id="SSF63411">
    <property type="entry name" value="LuxS/MPP-like metallohydrolase"/>
    <property type="match status" value="2"/>
</dbReference>
<dbReference type="Pfam" id="PF05193">
    <property type="entry name" value="Peptidase_M16_C"/>
    <property type="match status" value="1"/>
</dbReference>
<evidence type="ECO:0000313" key="6">
    <source>
        <dbReference type="EMBL" id="MBB5071266.1"/>
    </source>
</evidence>
<comment type="caution">
    <text evidence="6">The sequence shown here is derived from an EMBL/GenBank/DDBJ whole genome shotgun (WGS) entry which is preliminary data.</text>
</comment>
<evidence type="ECO:0000259" key="5">
    <source>
        <dbReference type="Pfam" id="PF05193"/>
    </source>
</evidence>